<dbReference type="InterPro" id="IPR029058">
    <property type="entry name" value="AB_hydrolase_fold"/>
</dbReference>
<dbReference type="SUPFAM" id="SSF53474">
    <property type="entry name" value="alpha/beta-Hydrolases"/>
    <property type="match status" value="1"/>
</dbReference>
<accession>A0A9X4RFQ9</accession>
<dbReference type="Gene3D" id="3.40.50.1820">
    <property type="entry name" value="alpha/beta hydrolase"/>
    <property type="match status" value="1"/>
</dbReference>
<name>A0A9X4RFQ9_9ACTN</name>
<evidence type="ECO:0000256" key="1">
    <source>
        <dbReference type="SAM" id="MobiDB-lite"/>
    </source>
</evidence>
<comment type="caution">
    <text evidence="3">The sequence shown here is derived from an EMBL/GenBank/DDBJ whole genome shotgun (WGS) entry which is preliminary data.</text>
</comment>
<dbReference type="InterPro" id="IPR012908">
    <property type="entry name" value="PGAP1-ab_dom-like"/>
</dbReference>
<dbReference type="Proteomes" id="UP001152755">
    <property type="component" value="Unassembled WGS sequence"/>
</dbReference>
<dbReference type="AlphaFoldDB" id="A0A9X4RFQ9"/>
<organism evidence="3 4">
    <name type="scientific">Speluncibacter jeojiensis</name>
    <dbReference type="NCBI Taxonomy" id="2710754"/>
    <lineage>
        <taxon>Bacteria</taxon>
        <taxon>Bacillati</taxon>
        <taxon>Actinomycetota</taxon>
        <taxon>Actinomycetes</taxon>
        <taxon>Mycobacteriales</taxon>
        <taxon>Speluncibacteraceae</taxon>
        <taxon>Speluncibacter</taxon>
    </lineage>
</organism>
<protein>
    <submittedName>
        <fullName evidence="3">GPI inositol-deacylase</fullName>
    </submittedName>
</protein>
<sequence>MPVHQWPDDDPSRNEVRSAASMFEQAVDLISHPVQDAHRALADRVFGALGSLRRLGPVAAPARAAHDSLAELTYAGVRAGATALTGMISTAAEVLPEDAVSYADAESSIIVGTIHGVVDGDPSESEDEAEAETESAAEAEGAPVLGTHQHLRRFGSSTVLLTDGAPVTDHAVVLVHALGATEQAWWYRTGGSGTVVAGLAELGCTPVILRLDPARLVADNGRELSRMLAALVAGWPGPGTVPPRRIDLVGHSIGGLVVRHACAATESDLWLPLVRTACYLGTPHLGAPVNRGSRQLAEALKMAPEGRTMGEFAGLRHTVDDALRHGTDLPLTEGVRHVGVVATLAEDPECWWADRLGDGLVSMRSARGPLAETVVLPDTGHLRLLEHRRVAELLRELTSDE</sequence>
<gene>
    <name evidence="3" type="ORF">NVS88_20600</name>
</gene>
<dbReference type="GO" id="GO:0016788">
    <property type="term" value="F:hydrolase activity, acting on ester bonds"/>
    <property type="evidence" value="ECO:0007669"/>
    <property type="project" value="InterPro"/>
</dbReference>
<evidence type="ECO:0000313" key="3">
    <source>
        <dbReference type="EMBL" id="MDG3016958.1"/>
    </source>
</evidence>
<keyword evidence="4" id="KW-1185">Reference proteome</keyword>
<dbReference type="Pfam" id="PF07819">
    <property type="entry name" value="PGAP1"/>
    <property type="match status" value="1"/>
</dbReference>
<dbReference type="RefSeq" id="WP_332520754.1">
    <property type="nucleotide sequence ID" value="NZ_JANRHA010000020.1"/>
</dbReference>
<proteinExistence type="predicted"/>
<dbReference type="EMBL" id="JANRHA010000020">
    <property type="protein sequence ID" value="MDG3016958.1"/>
    <property type="molecule type" value="Genomic_DNA"/>
</dbReference>
<feature type="compositionally biased region" description="Acidic residues" evidence="1">
    <location>
        <begin position="121"/>
        <end position="137"/>
    </location>
</feature>
<evidence type="ECO:0000259" key="2">
    <source>
        <dbReference type="Pfam" id="PF07819"/>
    </source>
</evidence>
<reference evidence="3" key="1">
    <citation type="submission" date="2022-08" db="EMBL/GenBank/DDBJ databases">
        <title>Genome analysis of Corynebacteriales strain.</title>
        <authorList>
            <person name="Lee S.D."/>
        </authorList>
    </citation>
    <scope>NUCLEOTIDE SEQUENCE</scope>
    <source>
        <strain evidence="3">D3-21</strain>
    </source>
</reference>
<feature type="domain" description="GPI inositol-deacylase PGAP1-like alpha/beta" evidence="2">
    <location>
        <begin position="242"/>
        <end position="291"/>
    </location>
</feature>
<feature type="region of interest" description="Disordered" evidence="1">
    <location>
        <begin position="120"/>
        <end position="139"/>
    </location>
</feature>
<evidence type="ECO:0000313" key="4">
    <source>
        <dbReference type="Proteomes" id="UP001152755"/>
    </source>
</evidence>